<keyword evidence="2" id="KW-0125">Carotenoid biosynthesis</keyword>
<dbReference type="EMBL" id="FTPP01000001">
    <property type="protein sequence ID" value="SIT86076.1"/>
    <property type="molecule type" value="Genomic_DNA"/>
</dbReference>
<dbReference type="Proteomes" id="UP000187181">
    <property type="component" value="Unassembled WGS sequence"/>
</dbReference>
<evidence type="ECO:0000256" key="2">
    <source>
        <dbReference type="ARBA" id="ARBA00022746"/>
    </source>
</evidence>
<dbReference type="OrthoDB" id="5243888at2"/>
<sequence length="169" mass="19824">MSMLMGLGIMLMTFIAMEGVAWAMHKYVLHGFLWFLHKSHHTHHKHAFEWNDLFFAYYGTLAMLFFVFGSEPIDYRFWIGAGITLYGVAYFLIHDVFIHRRIRLFGGTSNVYLKALNMAHKVHHKHTGRDGSESYGMLWVAPRYFRAAYSIIQKRQQGEQTWRSTPSKS</sequence>
<evidence type="ECO:0000256" key="1">
    <source>
        <dbReference type="ARBA" id="ARBA00009324"/>
    </source>
</evidence>
<dbReference type="AlphaFoldDB" id="A0A1R3X597"/>
<dbReference type="GO" id="GO:0016123">
    <property type="term" value="P:xanthophyll biosynthetic process"/>
    <property type="evidence" value="ECO:0007669"/>
    <property type="project" value="TreeGrafter"/>
</dbReference>
<gene>
    <name evidence="5" type="ORF">SAMN05444128_1657</name>
</gene>
<proteinExistence type="inferred from homology"/>
<dbReference type="STRING" id="1317125.SAMN05444128_1657"/>
<reference evidence="6" key="1">
    <citation type="submission" date="2017-01" db="EMBL/GenBank/DDBJ databases">
        <authorList>
            <person name="Varghese N."/>
            <person name="Submissions S."/>
        </authorList>
    </citation>
    <scope>NUCLEOTIDE SEQUENCE [LARGE SCALE GENOMIC DNA]</scope>
    <source>
        <strain evidence="6">LP100</strain>
    </source>
</reference>
<protein>
    <submittedName>
        <fullName evidence="5">Beta-carotene 3-hydroxylase</fullName>
    </submittedName>
</protein>
<dbReference type="GO" id="GO:0016119">
    <property type="term" value="P:carotene metabolic process"/>
    <property type="evidence" value="ECO:0007669"/>
    <property type="project" value="TreeGrafter"/>
</dbReference>
<evidence type="ECO:0000313" key="6">
    <source>
        <dbReference type="Proteomes" id="UP000187181"/>
    </source>
</evidence>
<feature type="transmembrane region" description="Helical" evidence="4">
    <location>
        <begin position="50"/>
        <end position="69"/>
    </location>
</feature>
<keyword evidence="4" id="KW-0472">Membrane</keyword>
<evidence type="ECO:0000256" key="4">
    <source>
        <dbReference type="SAM" id="Phobius"/>
    </source>
</evidence>
<dbReference type="PANTHER" id="PTHR31899">
    <property type="entry name" value="BETA-CAROTENE 3-HYDROXYLASE 1, CHLOROPLASTIC"/>
    <property type="match status" value="1"/>
</dbReference>
<comment type="similarity">
    <text evidence="1">Belongs to the sterol desaturase family.</text>
</comment>
<name>A0A1R3X597_9BACT</name>
<evidence type="ECO:0000313" key="5">
    <source>
        <dbReference type="EMBL" id="SIT86076.1"/>
    </source>
</evidence>
<feature type="transmembrane region" description="Helical" evidence="4">
    <location>
        <begin position="75"/>
        <end position="93"/>
    </location>
</feature>
<feature type="transmembrane region" description="Helical" evidence="4">
    <location>
        <begin position="6"/>
        <end position="29"/>
    </location>
</feature>
<accession>A0A1R3X597</accession>
<dbReference type="PANTHER" id="PTHR31899:SF9">
    <property type="entry name" value="BETA-CAROTENE 3-HYDROXYLASE 1, CHLOROPLASTIC"/>
    <property type="match status" value="1"/>
</dbReference>
<dbReference type="GO" id="GO:0010291">
    <property type="term" value="F:beta-carotene 3-hydroxylase activity"/>
    <property type="evidence" value="ECO:0007669"/>
    <property type="project" value="TreeGrafter"/>
</dbReference>
<dbReference type="RefSeq" id="WP_083704108.1">
    <property type="nucleotide sequence ID" value="NZ_FTPP01000001.1"/>
</dbReference>
<keyword evidence="4" id="KW-0812">Transmembrane</keyword>
<dbReference type="InterPro" id="IPR045019">
    <property type="entry name" value="BETA-OHASE-like"/>
</dbReference>
<keyword evidence="3" id="KW-0560">Oxidoreductase</keyword>
<keyword evidence="6" id="KW-1185">Reference proteome</keyword>
<evidence type="ECO:0000256" key="3">
    <source>
        <dbReference type="ARBA" id="ARBA00023002"/>
    </source>
</evidence>
<organism evidence="5 6">
    <name type="scientific">Pontibacter indicus</name>
    <dbReference type="NCBI Taxonomy" id="1317125"/>
    <lineage>
        <taxon>Bacteria</taxon>
        <taxon>Pseudomonadati</taxon>
        <taxon>Bacteroidota</taxon>
        <taxon>Cytophagia</taxon>
        <taxon>Cytophagales</taxon>
        <taxon>Hymenobacteraceae</taxon>
        <taxon>Pontibacter</taxon>
    </lineage>
</organism>
<keyword evidence="4" id="KW-1133">Transmembrane helix</keyword>